<sequence length="422" mass="43135">MCVAGFIHVAVLSKEPYTSNKRLYYSPSPPPLPVKSQKPAAPLTNPSPRTSTTRTHGAADSPSGLLPPPNPTNPAPSGPQLGSCGRPAMEEPPVAAAAARQEQRPPGFFTFLKHGAVLPARNGALFAPLLVLTAALAAALLLGNALAVQPLAAAVLLDADAIGLADPATAAYRRLVAALQSDLRGLLLAVGGCLLGALVAGSAIKIATVFAAVAAFPYPSSFSSGGRATVAAAIGAAKGNIWGPVLTVAFGYAIELACAAAIVGLAVLAVALLDYSLLLLFLDALLVLLASLFLVYLNVVCAVAVVVSAAEPGRRGAGAVSRAWRLMSGRAAQAVLYVVATCALGVAVSPVYTLALSWWPRNAASGVAAGVAYVLLLGAVEVFSTVAVTAYYFQCRESKEEFEEIMAGLRYTKLPNGDEANI</sequence>
<accession>A0A835ENA6</accession>
<keyword evidence="2" id="KW-0812">Transmembrane</keyword>
<dbReference type="AlphaFoldDB" id="A0A835ENA6"/>
<evidence type="ECO:0000313" key="3">
    <source>
        <dbReference type="EMBL" id="KAF8701350.1"/>
    </source>
</evidence>
<feature type="compositionally biased region" description="Low complexity" evidence="1">
    <location>
        <begin position="91"/>
        <end position="100"/>
    </location>
</feature>
<dbReference type="PANTHER" id="PTHR34483">
    <property type="entry name" value="OS09G0129800 PROTEIN"/>
    <property type="match status" value="1"/>
</dbReference>
<keyword evidence="4" id="KW-1185">Reference proteome</keyword>
<dbReference type="PANTHER" id="PTHR34483:SF4">
    <property type="entry name" value="OS08G0256000 PROTEIN"/>
    <property type="match status" value="1"/>
</dbReference>
<proteinExistence type="predicted"/>
<keyword evidence="2" id="KW-0472">Membrane</keyword>
<feature type="transmembrane region" description="Helical" evidence="2">
    <location>
        <begin position="371"/>
        <end position="393"/>
    </location>
</feature>
<comment type="caution">
    <text evidence="3">The sequence shown here is derived from an EMBL/GenBank/DDBJ whole genome shotgun (WGS) entry which is preliminary data.</text>
</comment>
<feature type="transmembrane region" description="Helical" evidence="2">
    <location>
        <begin position="186"/>
        <end position="216"/>
    </location>
</feature>
<dbReference type="Proteomes" id="UP000636709">
    <property type="component" value="Unassembled WGS sequence"/>
</dbReference>
<dbReference type="OrthoDB" id="695470at2759"/>
<feature type="transmembrane region" description="Helical" evidence="2">
    <location>
        <begin position="228"/>
        <end position="249"/>
    </location>
</feature>
<dbReference type="EMBL" id="JACEFO010001809">
    <property type="protein sequence ID" value="KAF8701350.1"/>
    <property type="molecule type" value="Genomic_DNA"/>
</dbReference>
<feature type="compositionally biased region" description="Pro residues" evidence="1">
    <location>
        <begin position="65"/>
        <end position="77"/>
    </location>
</feature>
<evidence type="ECO:0000313" key="4">
    <source>
        <dbReference type="Proteomes" id="UP000636709"/>
    </source>
</evidence>
<feature type="transmembrane region" description="Helical" evidence="2">
    <location>
        <begin position="331"/>
        <end position="359"/>
    </location>
</feature>
<evidence type="ECO:0000256" key="2">
    <source>
        <dbReference type="SAM" id="Phobius"/>
    </source>
</evidence>
<name>A0A835ENA6_9POAL</name>
<keyword evidence="2" id="KW-1133">Transmembrane helix</keyword>
<protein>
    <submittedName>
        <fullName evidence="3">Uncharacterized protein</fullName>
    </submittedName>
</protein>
<feature type="compositionally biased region" description="Low complexity" evidence="1">
    <location>
        <begin position="46"/>
        <end position="55"/>
    </location>
</feature>
<feature type="region of interest" description="Disordered" evidence="1">
    <location>
        <begin position="27"/>
        <end position="100"/>
    </location>
</feature>
<feature type="transmembrane region" description="Helical" evidence="2">
    <location>
        <begin position="256"/>
        <end position="278"/>
    </location>
</feature>
<gene>
    <name evidence="3" type="ORF">HU200_033680</name>
</gene>
<feature type="transmembrane region" description="Helical" evidence="2">
    <location>
        <begin position="123"/>
        <end position="142"/>
    </location>
</feature>
<feature type="transmembrane region" description="Helical" evidence="2">
    <location>
        <begin position="284"/>
        <end position="310"/>
    </location>
</feature>
<evidence type="ECO:0000256" key="1">
    <source>
        <dbReference type="SAM" id="MobiDB-lite"/>
    </source>
</evidence>
<organism evidence="3 4">
    <name type="scientific">Digitaria exilis</name>
    <dbReference type="NCBI Taxonomy" id="1010633"/>
    <lineage>
        <taxon>Eukaryota</taxon>
        <taxon>Viridiplantae</taxon>
        <taxon>Streptophyta</taxon>
        <taxon>Embryophyta</taxon>
        <taxon>Tracheophyta</taxon>
        <taxon>Spermatophyta</taxon>
        <taxon>Magnoliopsida</taxon>
        <taxon>Liliopsida</taxon>
        <taxon>Poales</taxon>
        <taxon>Poaceae</taxon>
        <taxon>PACMAD clade</taxon>
        <taxon>Panicoideae</taxon>
        <taxon>Panicodae</taxon>
        <taxon>Paniceae</taxon>
        <taxon>Anthephorinae</taxon>
        <taxon>Digitaria</taxon>
    </lineage>
</organism>
<reference evidence="3" key="1">
    <citation type="submission" date="2020-07" db="EMBL/GenBank/DDBJ databases">
        <title>Genome sequence and genetic diversity analysis of an under-domesticated orphan crop, white fonio (Digitaria exilis).</title>
        <authorList>
            <person name="Bennetzen J.L."/>
            <person name="Chen S."/>
            <person name="Ma X."/>
            <person name="Wang X."/>
            <person name="Yssel A.E.J."/>
            <person name="Chaluvadi S.R."/>
            <person name="Johnson M."/>
            <person name="Gangashetty P."/>
            <person name="Hamidou F."/>
            <person name="Sanogo M.D."/>
            <person name="Zwaenepoel A."/>
            <person name="Wallace J."/>
            <person name="Van De Peer Y."/>
            <person name="Van Deynze A."/>
        </authorList>
    </citation>
    <scope>NUCLEOTIDE SEQUENCE</scope>
    <source>
        <tissue evidence="3">Leaves</tissue>
    </source>
</reference>